<evidence type="ECO:0000313" key="8">
    <source>
        <dbReference type="EMBL" id="KZV38403.1"/>
    </source>
</evidence>
<reference evidence="8 9" key="1">
    <citation type="journal article" date="2015" name="Proc. Natl. Acad. Sci. U.S.A.">
        <title>The resurrection genome of Boea hygrometrica: A blueprint for survival of dehydration.</title>
        <authorList>
            <person name="Xiao L."/>
            <person name="Yang G."/>
            <person name="Zhang L."/>
            <person name="Yang X."/>
            <person name="Zhao S."/>
            <person name="Ji Z."/>
            <person name="Zhou Q."/>
            <person name="Hu M."/>
            <person name="Wang Y."/>
            <person name="Chen M."/>
            <person name="Xu Y."/>
            <person name="Jin H."/>
            <person name="Xiao X."/>
            <person name="Hu G."/>
            <person name="Bao F."/>
            <person name="Hu Y."/>
            <person name="Wan P."/>
            <person name="Li L."/>
            <person name="Deng X."/>
            <person name="Kuang T."/>
            <person name="Xiang C."/>
            <person name="Zhu J.K."/>
            <person name="Oliver M.J."/>
            <person name="He Y."/>
        </authorList>
    </citation>
    <scope>NUCLEOTIDE SEQUENCE [LARGE SCALE GENOMIC DNA]</scope>
    <source>
        <strain evidence="9">cv. XS01</strain>
    </source>
</reference>
<keyword evidence="6" id="KW-0119">Carbohydrate metabolism</keyword>
<dbReference type="Proteomes" id="UP000250235">
    <property type="component" value="Unassembled WGS sequence"/>
</dbReference>
<dbReference type="InterPro" id="IPR045244">
    <property type="entry name" value="PGM"/>
</dbReference>
<comment type="cofactor">
    <cofactor evidence="1">
        <name>Mg(2+)</name>
        <dbReference type="ChEBI" id="CHEBI:18420"/>
    </cofactor>
</comment>
<dbReference type="PANTHER" id="PTHR22573">
    <property type="entry name" value="PHOSPHOHEXOMUTASE FAMILY MEMBER"/>
    <property type="match status" value="1"/>
</dbReference>
<dbReference type="Pfam" id="PF02878">
    <property type="entry name" value="PGM_PMM_I"/>
    <property type="match status" value="1"/>
</dbReference>
<feature type="domain" description="Alpha-D-phosphohexomutase alpha/beta/alpha" evidence="7">
    <location>
        <begin position="91"/>
        <end position="165"/>
    </location>
</feature>
<dbReference type="InterPro" id="IPR011989">
    <property type="entry name" value="ARM-like"/>
</dbReference>
<accession>A0A2Z7BUZ1</accession>
<dbReference type="SUPFAM" id="SSF48371">
    <property type="entry name" value="ARM repeat"/>
    <property type="match status" value="1"/>
</dbReference>
<evidence type="ECO:0000256" key="5">
    <source>
        <dbReference type="ARBA" id="ARBA00023235"/>
    </source>
</evidence>
<organism evidence="8 9">
    <name type="scientific">Dorcoceras hygrometricum</name>
    <dbReference type="NCBI Taxonomy" id="472368"/>
    <lineage>
        <taxon>Eukaryota</taxon>
        <taxon>Viridiplantae</taxon>
        <taxon>Streptophyta</taxon>
        <taxon>Embryophyta</taxon>
        <taxon>Tracheophyta</taxon>
        <taxon>Spermatophyta</taxon>
        <taxon>Magnoliopsida</taxon>
        <taxon>eudicotyledons</taxon>
        <taxon>Gunneridae</taxon>
        <taxon>Pentapetalae</taxon>
        <taxon>asterids</taxon>
        <taxon>lamiids</taxon>
        <taxon>Lamiales</taxon>
        <taxon>Gesneriaceae</taxon>
        <taxon>Didymocarpoideae</taxon>
        <taxon>Trichosporeae</taxon>
        <taxon>Loxocarpinae</taxon>
        <taxon>Dorcoceras</taxon>
    </lineage>
</organism>
<dbReference type="GO" id="GO:0005829">
    <property type="term" value="C:cytosol"/>
    <property type="evidence" value="ECO:0007669"/>
    <property type="project" value="TreeGrafter"/>
</dbReference>
<evidence type="ECO:0000256" key="4">
    <source>
        <dbReference type="ARBA" id="ARBA00022842"/>
    </source>
</evidence>
<dbReference type="InterPro" id="IPR016024">
    <property type="entry name" value="ARM-type_fold"/>
</dbReference>
<evidence type="ECO:0000256" key="3">
    <source>
        <dbReference type="ARBA" id="ARBA00022723"/>
    </source>
</evidence>
<protein>
    <submittedName>
        <fullName evidence="8">U-box domain-containing protein 40-like</fullName>
    </submittedName>
</protein>
<evidence type="ECO:0000256" key="6">
    <source>
        <dbReference type="ARBA" id="ARBA00023277"/>
    </source>
</evidence>
<proteinExistence type="inferred from homology"/>
<evidence type="ECO:0000313" key="9">
    <source>
        <dbReference type="Proteomes" id="UP000250235"/>
    </source>
</evidence>
<gene>
    <name evidence="8" type="ORF">F511_22173</name>
</gene>
<dbReference type="PANTHER" id="PTHR22573:SF59">
    <property type="entry name" value="PHOSPHOGLUCOMUTASE, CHLOROPLASTIC"/>
    <property type="match status" value="1"/>
</dbReference>
<dbReference type="OrthoDB" id="1674874at2759"/>
<sequence length="334" mass="36412">MALNPITSRTNFISSRSFRSCSDNASALSNPPIKSCPFLNPTPLFSNLRFKGNSLAFTTFLVTASSASSPSRAVANELKITSVPTKPIEGQKTGTSGLRKKVKVFMQENYLANWIQALFDSLPPEDYKNGVLVLGGDGRYFNREAAQIIIKIAAGNGVGKILVGKIWTRHDSALALYHLSLVQSNRVKMIKLGSVQILLGMVKSGHMPGRVMLVLCNLAASMEGRASMLDGGAVDCFVSLLSRDEFDSVATRDSCVAAFHGLSNGGLRFKGLAKEAGAEKVLEKLEGKGSDHVNEKVRRILETLRKRDEEENEEIDWEELLNSEDDVSQINCSN</sequence>
<dbReference type="GO" id="GO:0046872">
    <property type="term" value="F:metal ion binding"/>
    <property type="evidence" value="ECO:0007669"/>
    <property type="project" value="UniProtKB-KW"/>
</dbReference>
<comment type="similarity">
    <text evidence="2">Belongs to the phosphohexose mutase family.</text>
</comment>
<evidence type="ECO:0000259" key="7">
    <source>
        <dbReference type="Pfam" id="PF02878"/>
    </source>
</evidence>
<dbReference type="Gene3D" id="3.40.120.10">
    <property type="entry name" value="Alpha-D-Glucose-1,6-Bisphosphate, subunit A, domain 3"/>
    <property type="match status" value="1"/>
</dbReference>
<evidence type="ECO:0000256" key="1">
    <source>
        <dbReference type="ARBA" id="ARBA00001946"/>
    </source>
</evidence>
<dbReference type="InterPro" id="IPR005844">
    <property type="entry name" value="A-D-PHexomutase_a/b/a-I"/>
</dbReference>
<evidence type="ECO:0000256" key="2">
    <source>
        <dbReference type="ARBA" id="ARBA00010231"/>
    </source>
</evidence>
<dbReference type="EMBL" id="KV001962">
    <property type="protein sequence ID" value="KZV38403.1"/>
    <property type="molecule type" value="Genomic_DNA"/>
</dbReference>
<name>A0A2Z7BUZ1_9LAMI</name>
<keyword evidence="5" id="KW-0413">Isomerase</keyword>
<keyword evidence="3" id="KW-0479">Metal-binding</keyword>
<dbReference type="Gene3D" id="1.25.10.10">
    <property type="entry name" value="Leucine-rich Repeat Variant"/>
    <property type="match status" value="1"/>
</dbReference>
<dbReference type="GO" id="GO:0005975">
    <property type="term" value="P:carbohydrate metabolic process"/>
    <property type="evidence" value="ECO:0007669"/>
    <property type="project" value="InterPro"/>
</dbReference>
<keyword evidence="9" id="KW-1185">Reference proteome</keyword>
<dbReference type="InterPro" id="IPR016055">
    <property type="entry name" value="A-D-PHexomutase_a/b/a-I/II/III"/>
</dbReference>
<dbReference type="SUPFAM" id="SSF53738">
    <property type="entry name" value="Phosphoglucomutase, first 3 domains"/>
    <property type="match status" value="1"/>
</dbReference>
<keyword evidence="4" id="KW-0460">Magnesium</keyword>
<dbReference type="GO" id="GO:0004614">
    <property type="term" value="F:phosphoglucomutase activity"/>
    <property type="evidence" value="ECO:0007669"/>
    <property type="project" value="InterPro"/>
</dbReference>
<dbReference type="AlphaFoldDB" id="A0A2Z7BUZ1"/>